<dbReference type="Pfam" id="PF08240">
    <property type="entry name" value="ADH_N"/>
    <property type="match status" value="1"/>
</dbReference>
<dbReference type="InterPro" id="IPR050700">
    <property type="entry name" value="YIM1/Zinc_Alcohol_DH_Fams"/>
</dbReference>
<dbReference type="CDD" id="cd08267">
    <property type="entry name" value="MDR1"/>
    <property type="match status" value="1"/>
</dbReference>
<dbReference type="RefSeq" id="WP_151691992.1">
    <property type="nucleotide sequence ID" value="NZ_BMGX01000002.1"/>
</dbReference>
<dbReference type="GO" id="GO:0016491">
    <property type="term" value="F:oxidoreductase activity"/>
    <property type="evidence" value="ECO:0007669"/>
    <property type="project" value="UniProtKB-KW"/>
</dbReference>
<dbReference type="EMBL" id="WBVQ01000001">
    <property type="protein sequence ID" value="KAB2817421.1"/>
    <property type="molecule type" value="Genomic_DNA"/>
</dbReference>
<proteinExistence type="predicted"/>
<sequence>MKSIQITRYGGPEVLTYAERPRPSAKPEEVIVKVHAASINSADRRIISANPWFIKLAFGWNKPKVTGLGTDFSGEIVELGKDVTKWKVGDMVFGDMSNLKLGTLAEYLAVPAKVIAQKPTRLSHVESASLPLASRTALEAIRDHGKLSKGQHILIVGASGGVGNSAIQLAKAHGGIVTAVCSTKNVEKALELGADHVIDYKRKSLADNDVKYDIILGVNAYEKPCVYAEQLKPGGKFIYLGGGMPTLYRTFFFKKIIARKYRISVSIVQLKNTVEDLNILAEMADKGSLKPVIERVIPFEEGIERLVENGSRSASGKWVFTL</sequence>
<dbReference type="InterPro" id="IPR013154">
    <property type="entry name" value="ADH-like_N"/>
</dbReference>
<dbReference type="Proteomes" id="UP000484164">
    <property type="component" value="Unassembled WGS sequence"/>
</dbReference>
<evidence type="ECO:0000313" key="4">
    <source>
        <dbReference type="Proteomes" id="UP000484164"/>
    </source>
</evidence>
<dbReference type="InterPro" id="IPR036291">
    <property type="entry name" value="NAD(P)-bd_dom_sf"/>
</dbReference>
<dbReference type="SUPFAM" id="SSF50129">
    <property type="entry name" value="GroES-like"/>
    <property type="match status" value="1"/>
</dbReference>
<name>A0A6L3ZHU1_9FLAO</name>
<dbReference type="PROSITE" id="PS01162">
    <property type="entry name" value="QOR_ZETA_CRYSTAL"/>
    <property type="match status" value="1"/>
</dbReference>
<organism evidence="3 4">
    <name type="scientific">Phaeocystidibacter marisrubri</name>
    <dbReference type="NCBI Taxonomy" id="1577780"/>
    <lineage>
        <taxon>Bacteria</taxon>
        <taxon>Pseudomonadati</taxon>
        <taxon>Bacteroidota</taxon>
        <taxon>Flavobacteriia</taxon>
        <taxon>Flavobacteriales</taxon>
        <taxon>Phaeocystidibacteraceae</taxon>
        <taxon>Phaeocystidibacter</taxon>
    </lineage>
</organism>
<dbReference type="InterPro" id="IPR013149">
    <property type="entry name" value="ADH-like_C"/>
</dbReference>
<evidence type="ECO:0000313" key="3">
    <source>
        <dbReference type="EMBL" id="KAB2817421.1"/>
    </source>
</evidence>
<keyword evidence="4" id="KW-1185">Reference proteome</keyword>
<dbReference type="OrthoDB" id="9787435at2"/>
<dbReference type="SMART" id="SM00829">
    <property type="entry name" value="PKS_ER"/>
    <property type="match status" value="1"/>
</dbReference>
<dbReference type="InterPro" id="IPR002364">
    <property type="entry name" value="Quin_OxRdtase/zeta-crystal_CS"/>
</dbReference>
<dbReference type="AlphaFoldDB" id="A0A6L3ZHU1"/>
<dbReference type="InterPro" id="IPR020843">
    <property type="entry name" value="ER"/>
</dbReference>
<accession>A0A6L3ZHU1</accession>
<dbReference type="SUPFAM" id="SSF51735">
    <property type="entry name" value="NAD(P)-binding Rossmann-fold domains"/>
    <property type="match status" value="1"/>
</dbReference>
<dbReference type="PANTHER" id="PTHR11695:SF294">
    <property type="entry name" value="RETICULON-4-INTERACTING PROTEIN 1, MITOCHONDRIAL"/>
    <property type="match status" value="1"/>
</dbReference>
<comment type="caution">
    <text evidence="3">The sequence shown here is derived from an EMBL/GenBank/DDBJ whole genome shotgun (WGS) entry which is preliminary data.</text>
</comment>
<evidence type="ECO:0000259" key="2">
    <source>
        <dbReference type="SMART" id="SM00829"/>
    </source>
</evidence>
<evidence type="ECO:0000256" key="1">
    <source>
        <dbReference type="ARBA" id="ARBA00023002"/>
    </source>
</evidence>
<reference evidence="3 4" key="1">
    <citation type="submission" date="2019-10" db="EMBL/GenBank/DDBJ databases">
        <title>Genome sequence of Phaeocystidibacter marisrubri JCM30614 (type strain).</title>
        <authorList>
            <person name="Bowman J.P."/>
        </authorList>
    </citation>
    <scope>NUCLEOTIDE SEQUENCE [LARGE SCALE GENOMIC DNA]</scope>
    <source>
        <strain evidence="3 4">JCM 30614</strain>
    </source>
</reference>
<gene>
    <name evidence="3" type="ORF">F8C82_03220</name>
</gene>
<feature type="domain" description="Enoyl reductase (ER)" evidence="2">
    <location>
        <begin position="10"/>
        <end position="320"/>
    </location>
</feature>
<protein>
    <submittedName>
        <fullName evidence="3">NAD(P)-dependent alcohol dehydrogenase</fullName>
    </submittedName>
</protein>
<dbReference type="Gene3D" id="3.40.50.720">
    <property type="entry name" value="NAD(P)-binding Rossmann-like Domain"/>
    <property type="match status" value="1"/>
</dbReference>
<keyword evidence="1" id="KW-0560">Oxidoreductase</keyword>
<dbReference type="Gene3D" id="3.90.180.10">
    <property type="entry name" value="Medium-chain alcohol dehydrogenases, catalytic domain"/>
    <property type="match status" value="1"/>
</dbReference>
<dbReference type="GO" id="GO:0008270">
    <property type="term" value="F:zinc ion binding"/>
    <property type="evidence" value="ECO:0007669"/>
    <property type="project" value="InterPro"/>
</dbReference>
<dbReference type="PANTHER" id="PTHR11695">
    <property type="entry name" value="ALCOHOL DEHYDROGENASE RELATED"/>
    <property type="match status" value="1"/>
</dbReference>
<dbReference type="Pfam" id="PF00107">
    <property type="entry name" value="ADH_zinc_N"/>
    <property type="match status" value="1"/>
</dbReference>
<dbReference type="InterPro" id="IPR011032">
    <property type="entry name" value="GroES-like_sf"/>
</dbReference>